<sequence length="356" mass="37083">MACGLALVAAGCAAPGGDDGPADAAEAEFDLRLPPAGGPTRYPLSIDNCGMRLTFNAPPRRVLILNGTSVAEAESMVALGLGDRVLANAQHYGVSDQPGLTERIDALPTGGLSQNRHFDVPAEQVLASGADLVISTWSGGFDPALGFATREQLAAAGMPSLVNPVNCAMGKPDATPEERRTHLAASPRDSLNFLLLLGQIFDVSGRAHAVATDLANRIDRVRAAVAGRPAKKMLVVFPGMSMMNDNGLPAVLAGGIYDRVLQAAGGVNSFPRGGPDLTRTINAEQLAVAEVDLLVVGAFTPGEVPEREARRLFDAYPGWAAARNNAWVGVSDGVYLGTTNAWAVEKIAKAAHPESF</sequence>
<keyword evidence="3" id="KW-1185">Reference proteome</keyword>
<comment type="similarity">
    <text evidence="1">Belongs to the bacterial solute-binding protein 8 family.</text>
</comment>
<gene>
    <name evidence="2" type="ORF">GCM10023321_03770</name>
</gene>
<evidence type="ECO:0000313" key="2">
    <source>
        <dbReference type="EMBL" id="GAA5145613.1"/>
    </source>
</evidence>
<name>A0ABP9PID4_9PSEU</name>
<organism evidence="2 3">
    <name type="scientific">Pseudonocardia eucalypti</name>
    <dbReference type="NCBI Taxonomy" id="648755"/>
    <lineage>
        <taxon>Bacteria</taxon>
        <taxon>Bacillati</taxon>
        <taxon>Actinomycetota</taxon>
        <taxon>Actinomycetes</taxon>
        <taxon>Pseudonocardiales</taxon>
        <taxon>Pseudonocardiaceae</taxon>
        <taxon>Pseudonocardia</taxon>
    </lineage>
</organism>
<dbReference type="EMBL" id="BAABJP010000001">
    <property type="protein sequence ID" value="GAA5145613.1"/>
    <property type="molecule type" value="Genomic_DNA"/>
</dbReference>
<dbReference type="InterPro" id="IPR050902">
    <property type="entry name" value="ABC_Transporter_SBP"/>
</dbReference>
<dbReference type="PANTHER" id="PTHR30535">
    <property type="entry name" value="VITAMIN B12-BINDING PROTEIN"/>
    <property type="match status" value="1"/>
</dbReference>
<comment type="caution">
    <text evidence="2">The sequence shown here is derived from an EMBL/GenBank/DDBJ whole genome shotgun (WGS) entry which is preliminary data.</text>
</comment>
<protein>
    <submittedName>
        <fullName evidence="2">ABC transporter substrate-binding protein</fullName>
    </submittedName>
</protein>
<proteinExistence type="inferred from homology"/>
<reference evidence="3" key="1">
    <citation type="journal article" date="2019" name="Int. J. Syst. Evol. Microbiol.">
        <title>The Global Catalogue of Microorganisms (GCM) 10K type strain sequencing project: providing services to taxonomists for standard genome sequencing and annotation.</title>
        <authorList>
            <consortium name="The Broad Institute Genomics Platform"/>
            <consortium name="The Broad Institute Genome Sequencing Center for Infectious Disease"/>
            <person name="Wu L."/>
            <person name="Ma J."/>
        </authorList>
    </citation>
    <scope>NUCLEOTIDE SEQUENCE [LARGE SCALE GENOMIC DNA]</scope>
    <source>
        <strain evidence="3">JCM 18303</strain>
    </source>
</reference>
<evidence type="ECO:0000256" key="1">
    <source>
        <dbReference type="ARBA" id="ARBA00008814"/>
    </source>
</evidence>
<evidence type="ECO:0000313" key="3">
    <source>
        <dbReference type="Proteomes" id="UP001428817"/>
    </source>
</evidence>
<accession>A0ABP9PID4</accession>
<dbReference type="PANTHER" id="PTHR30535:SF34">
    <property type="entry name" value="MOLYBDATE-BINDING PROTEIN MOLA"/>
    <property type="match status" value="1"/>
</dbReference>
<dbReference type="SUPFAM" id="SSF53807">
    <property type="entry name" value="Helical backbone' metal receptor"/>
    <property type="match status" value="1"/>
</dbReference>
<dbReference type="Proteomes" id="UP001428817">
    <property type="component" value="Unassembled WGS sequence"/>
</dbReference>
<dbReference type="Gene3D" id="3.40.50.1980">
    <property type="entry name" value="Nitrogenase molybdenum iron protein domain"/>
    <property type="match status" value="2"/>
</dbReference>